<evidence type="ECO:0000313" key="1">
    <source>
        <dbReference type="EMBL" id="CAG8546167.1"/>
    </source>
</evidence>
<sequence length="277" mass="31499">MQLAKPTSPTSKFKSLIIRSLSTSVMYNRILRFVASYLKALCNFVSGSSTVQLVFKRMMAPSWRKTSPSYNEMETSSNNEESKLYDQSMFEETCSETAIRLVVFYKAAKKYYDKRLTLEDSWAAFTPSKICKYGDDVDVDIEIKLMQFPKLFTSLNQYPNNSKSIISSKSFISPLTLTVLDPFAFIFPNDLEDSHANAFQILQPTFRGPGQVIVYLWKNFGLASNTLSHEAVKKIYVARNKSSDDLPILLHYQIASIYEPVIKKILAVPINNIIAKT</sequence>
<dbReference type="OrthoDB" id="412787at2759"/>
<evidence type="ECO:0000313" key="2">
    <source>
        <dbReference type="Proteomes" id="UP000789706"/>
    </source>
</evidence>
<proteinExistence type="predicted"/>
<organism evidence="1 2">
    <name type="scientific">Diversispora eburnea</name>
    <dbReference type="NCBI Taxonomy" id="1213867"/>
    <lineage>
        <taxon>Eukaryota</taxon>
        <taxon>Fungi</taxon>
        <taxon>Fungi incertae sedis</taxon>
        <taxon>Mucoromycota</taxon>
        <taxon>Glomeromycotina</taxon>
        <taxon>Glomeromycetes</taxon>
        <taxon>Diversisporales</taxon>
        <taxon>Diversisporaceae</taxon>
        <taxon>Diversispora</taxon>
    </lineage>
</organism>
<accession>A0A9N9FNX1</accession>
<keyword evidence="2" id="KW-1185">Reference proteome</keyword>
<reference evidence="1" key="1">
    <citation type="submission" date="2021-06" db="EMBL/GenBank/DDBJ databases">
        <authorList>
            <person name="Kallberg Y."/>
            <person name="Tangrot J."/>
            <person name="Rosling A."/>
        </authorList>
    </citation>
    <scope>NUCLEOTIDE SEQUENCE</scope>
    <source>
        <strain evidence="1">AZ414A</strain>
    </source>
</reference>
<dbReference type="AlphaFoldDB" id="A0A9N9FNX1"/>
<name>A0A9N9FNX1_9GLOM</name>
<gene>
    <name evidence="1" type="ORF">DEBURN_LOCUS6865</name>
</gene>
<dbReference type="EMBL" id="CAJVPK010000752">
    <property type="protein sequence ID" value="CAG8546167.1"/>
    <property type="molecule type" value="Genomic_DNA"/>
</dbReference>
<protein>
    <submittedName>
        <fullName evidence="1">3854_t:CDS:1</fullName>
    </submittedName>
</protein>
<dbReference type="Proteomes" id="UP000789706">
    <property type="component" value="Unassembled WGS sequence"/>
</dbReference>
<comment type="caution">
    <text evidence="1">The sequence shown here is derived from an EMBL/GenBank/DDBJ whole genome shotgun (WGS) entry which is preliminary data.</text>
</comment>